<sequence>MSVPQRDILFHILYNNDMKTTMKLCRESAQRLANILKDPLPSKLLDIASRNEHMARCVLILLLNVDMGLKETFTKPYVIEEAEVTLQPLCGYKAPVFFKAIDSTVIPNFLRDELKTTITFEQEIQEMERICNADLQPLILDTKVVLLIVASCTSFNIPEKTMIWETMIKHQGTWQELVLELKKHEDDAQCSELCKDLDEILLYLDMYRHGVDLKPEVFQTISELNTFTMPSNGKVPVCIINALHLMQQQHRYMPEHMVQDPTYGDFIKLLALANNIPVRKSTMSKVQDAAWMVVTFVVKHCIGFTIYVFEKYTLRHILW</sequence>
<evidence type="ECO:0000313" key="3">
    <source>
        <dbReference type="Proteomes" id="UP000011087"/>
    </source>
</evidence>
<keyword evidence="3" id="KW-1185">Reference proteome</keyword>
<gene>
    <name evidence="1" type="ORF">GUITHDRAFT_148784</name>
</gene>
<dbReference type="EnsemblProtists" id="EKX32202">
    <property type="protein sequence ID" value="EKX32202"/>
    <property type="gene ID" value="GUITHDRAFT_148784"/>
</dbReference>
<dbReference type="RefSeq" id="XP_005819182.1">
    <property type="nucleotide sequence ID" value="XM_005819125.1"/>
</dbReference>
<dbReference type="HOGENOM" id="CLU_872757_0_0_1"/>
<evidence type="ECO:0000313" key="1">
    <source>
        <dbReference type="EMBL" id="EKX32202.1"/>
    </source>
</evidence>
<reference evidence="3" key="2">
    <citation type="submission" date="2012-11" db="EMBL/GenBank/DDBJ databases">
        <authorList>
            <person name="Kuo A."/>
            <person name="Curtis B.A."/>
            <person name="Tanifuji G."/>
            <person name="Burki F."/>
            <person name="Gruber A."/>
            <person name="Irimia M."/>
            <person name="Maruyama S."/>
            <person name="Arias M.C."/>
            <person name="Ball S.G."/>
            <person name="Gile G.H."/>
            <person name="Hirakawa Y."/>
            <person name="Hopkins J.F."/>
            <person name="Rensing S.A."/>
            <person name="Schmutz J."/>
            <person name="Symeonidi A."/>
            <person name="Elias M."/>
            <person name="Eveleigh R.J."/>
            <person name="Herman E.K."/>
            <person name="Klute M.J."/>
            <person name="Nakayama T."/>
            <person name="Obornik M."/>
            <person name="Reyes-Prieto A."/>
            <person name="Armbrust E.V."/>
            <person name="Aves S.J."/>
            <person name="Beiko R.G."/>
            <person name="Coutinho P."/>
            <person name="Dacks J.B."/>
            <person name="Durnford D.G."/>
            <person name="Fast N.M."/>
            <person name="Green B.R."/>
            <person name="Grisdale C."/>
            <person name="Hempe F."/>
            <person name="Henrissat B."/>
            <person name="Hoppner M.P."/>
            <person name="Ishida K.-I."/>
            <person name="Kim E."/>
            <person name="Koreny L."/>
            <person name="Kroth P.G."/>
            <person name="Liu Y."/>
            <person name="Malik S.-B."/>
            <person name="Maier U.G."/>
            <person name="McRose D."/>
            <person name="Mock T."/>
            <person name="Neilson J.A."/>
            <person name="Onodera N.T."/>
            <person name="Poole A.M."/>
            <person name="Pritham E.J."/>
            <person name="Richards T.A."/>
            <person name="Rocap G."/>
            <person name="Roy S.W."/>
            <person name="Sarai C."/>
            <person name="Schaack S."/>
            <person name="Shirato S."/>
            <person name="Slamovits C.H."/>
            <person name="Spencer D.F."/>
            <person name="Suzuki S."/>
            <person name="Worden A.Z."/>
            <person name="Zauner S."/>
            <person name="Barry K."/>
            <person name="Bell C."/>
            <person name="Bharti A.K."/>
            <person name="Crow J.A."/>
            <person name="Grimwood J."/>
            <person name="Kramer R."/>
            <person name="Lindquist E."/>
            <person name="Lucas S."/>
            <person name="Salamov A."/>
            <person name="McFadden G.I."/>
            <person name="Lane C.E."/>
            <person name="Keeling P.J."/>
            <person name="Gray M.W."/>
            <person name="Grigoriev I.V."/>
            <person name="Archibald J.M."/>
        </authorList>
    </citation>
    <scope>NUCLEOTIDE SEQUENCE</scope>
    <source>
        <strain evidence="3">CCMP2712</strain>
    </source>
</reference>
<proteinExistence type="predicted"/>
<accession>L1I7Y8</accession>
<name>L1I7Y8_GUITC</name>
<dbReference type="KEGG" id="gtt:GUITHDRAFT_148784"/>
<dbReference type="Proteomes" id="UP000011087">
    <property type="component" value="Unassembled WGS sequence"/>
</dbReference>
<organism evidence="1">
    <name type="scientific">Guillardia theta (strain CCMP2712)</name>
    <name type="common">Cryptophyte</name>
    <dbReference type="NCBI Taxonomy" id="905079"/>
    <lineage>
        <taxon>Eukaryota</taxon>
        <taxon>Cryptophyceae</taxon>
        <taxon>Pyrenomonadales</taxon>
        <taxon>Geminigeraceae</taxon>
        <taxon>Guillardia</taxon>
    </lineage>
</organism>
<reference evidence="2" key="3">
    <citation type="submission" date="2015-06" db="UniProtKB">
        <authorList>
            <consortium name="EnsemblProtists"/>
        </authorList>
    </citation>
    <scope>IDENTIFICATION</scope>
</reference>
<reference evidence="1 3" key="1">
    <citation type="journal article" date="2012" name="Nature">
        <title>Algal genomes reveal evolutionary mosaicism and the fate of nucleomorphs.</title>
        <authorList>
            <consortium name="DOE Joint Genome Institute"/>
            <person name="Curtis B.A."/>
            <person name="Tanifuji G."/>
            <person name="Burki F."/>
            <person name="Gruber A."/>
            <person name="Irimia M."/>
            <person name="Maruyama S."/>
            <person name="Arias M.C."/>
            <person name="Ball S.G."/>
            <person name="Gile G.H."/>
            <person name="Hirakawa Y."/>
            <person name="Hopkins J.F."/>
            <person name="Kuo A."/>
            <person name="Rensing S.A."/>
            <person name="Schmutz J."/>
            <person name="Symeonidi A."/>
            <person name="Elias M."/>
            <person name="Eveleigh R.J."/>
            <person name="Herman E.K."/>
            <person name="Klute M.J."/>
            <person name="Nakayama T."/>
            <person name="Obornik M."/>
            <person name="Reyes-Prieto A."/>
            <person name="Armbrust E.V."/>
            <person name="Aves S.J."/>
            <person name="Beiko R.G."/>
            <person name="Coutinho P."/>
            <person name="Dacks J.B."/>
            <person name="Durnford D.G."/>
            <person name="Fast N.M."/>
            <person name="Green B.R."/>
            <person name="Grisdale C.J."/>
            <person name="Hempel F."/>
            <person name="Henrissat B."/>
            <person name="Hoppner M.P."/>
            <person name="Ishida K."/>
            <person name="Kim E."/>
            <person name="Koreny L."/>
            <person name="Kroth P.G."/>
            <person name="Liu Y."/>
            <person name="Malik S.B."/>
            <person name="Maier U.G."/>
            <person name="McRose D."/>
            <person name="Mock T."/>
            <person name="Neilson J.A."/>
            <person name="Onodera N.T."/>
            <person name="Poole A.M."/>
            <person name="Pritham E.J."/>
            <person name="Richards T.A."/>
            <person name="Rocap G."/>
            <person name="Roy S.W."/>
            <person name="Sarai C."/>
            <person name="Schaack S."/>
            <person name="Shirato S."/>
            <person name="Slamovits C.H."/>
            <person name="Spencer D.F."/>
            <person name="Suzuki S."/>
            <person name="Worden A.Z."/>
            <person name="Zauner S."/>
            <person name="Barry K."/>
            <person name="Bell C."/>
            <person name="Bharti A.K."/>
            <person name="Crow J.A."/>
            <person name="Grimwood J."/>
            <person name="Kramer R."/>
            <person name="Lindquist E."/>
            <person name="Lucas S."/>
            <person name="Salamov A."/>
            <person name="McFadden G.I."/>
            <person name="Lane C.E."/>
            <person name="Keeling P.J."/>
            <person name="Gray M.W."/>
            <person name="Grigoriev I.V."/>
            <person name="Archibald J.M."/>
        </authorList>
    </citation>
    <scope>NUCLEOTIDE SEQUENCE</scope>
    <source>
        <strain evidence="1 3">CCMP2712</strain>
    </source>
</reference>
<dbReference type="PaxDb" id="55529-EKX32202"/>
<dbReference type="GeneID" id="17288931"/>
<evidence type="ECO:0000313" key="2">
    <source>
        <dbReference type="EnsemblProtists" id="EKX32202"/>
    </source>
</evidence>
<protein>
    <submittedName>
        <fullName evidence="1 2">Uncharacterized protein</fullName>
    </submittedName>
</protein>
<dbReference type="AlphaFoldDB" id="L1I7Y8"/>
<dbReference type="EMBL" id="JH993205">
    <property type="protein sequence ID" value="EKX32202.1"/>
    <property type="molecule type" value="Genomic_DNA"/>
</dbReference>